<dbReference type="InterPro" id="IPR027523">
    <property type="entry name" value="CLU_prot"/>
</dbReference>
<gene>
    <name evidence="3" type="primary">TSS_14</name>
    <name evidence="3" type="ORF">CK203_090797</name>
</gene>
<dbReference type="Pfam" id="PF00078">
    <property type="entry name" value="RVT_1"/>
    <property type="match status" value="1"/>
</dbReference>
<dbReference type="PROSITE" id="PS50878">
    <property type="entry name" value="RT_POL"/>
    <property type="match status" value="1"/>
</dbReference>
<feature type="region of interest" description="Disordered" evidence="1">
    <location>
        <begin position="1185"/>
        <end position="1278"/>
    </location>
</feature>
<feature type="compositionally biased region" description="Polar residues" evidence="1">
    <location>
        <begin position="755"/>
        <end position="767"/>
    </location>
</feature>
<proteinExistence type="predicted"/>
<feature type="compositionally biased region" description="Acidic residues" evidence="1">
    <location>
        <begin position="696"/>
        <end position="706"/>
    </location>
</feature>
<comment type="caution">
    <text evidence="3">The sequence shown here is derived from an EMBL/GenBank/DDBJ whole genome shotgun (WGS) entry which is preliminary data.</text>
</comment>
<feature type="compositionally biased region" description="Low complexity" evidence="1">
    <location>
        <begin position="771"/>
        <end position="785"/>
    </location>
</feature>
<feature type="compositionally biased region" description="Polar residues" evidence="1">
    <location>
        <begin position="1007"/>
        <end position="1022"/>
    </location>
</feature>
<feature type="compositionally biased region" description="Basic and acidic residues" evidence="1">
    <location>
        <begin position="1030"/>
        <end position="1039"/>
    </location>
</feature>
<feature type="compositionally biased region" description="Low complexity" evidence="1">
    <location>
        <begin position="1209"/>
        <end position="1222"/>
    </location>
</feature>
<dbReference type="InterPro" id="IPR000477">
    <property type="entry name" value="RT_dom"/>
</dbReference>
<dbReference type="Pfam" id="PF13424">
    <property type="entry name" value="TPR_12"/>
    <property type="match status" value="1"/>
</dbReference>
<accession>A0A438BTZ8</accession>
<feature type="region of interest" description="Disordered" evidence="1">
    <location>
        <begin position="1087"/>
        <end position="1127"/>
    </location>
</feature>
<evidence type="ECO:0000256" key="1">
    <source>
        <dbReference type="SAM" id="MobiDB-lite"/>
    </source>
</evidence>
<evidence type="ECO:0000259" key="2">
    <source>
        <dbReference type="PROSITE" id="PS50878"/>
    </source>
</evidence>
<dbReference type="Gene3D" id="1.25.40.10">
    <property type="entry name" value="Tetratricopeptide repeat domain"/>
    <property type="match status" value="1"/>
</dbReference>
<feature type="region of interest" description="Disordered" evidence="1">
    <location>
        <begin position="858"/>
        <end position="897"/>
    </location>
</feature>
<feature type="region of interest" description="Disordered" evidence="1">
    <location>
        <begin position="654"/>
        <end position="819"/>
    </location>
</feature>
<dbReference type="SUPFAM" id="SSF48452">
    <property type="entry name" value="TPR-like"/>
    <property type="match status" value="1"/>
</dbReference>
<dbReference type="EMBL" id="QGNW01002619">
    <property type="protein sequence ID" value="RVW14443.1"/>
    <property type="molecule type" value="Genomic_DNA"/>
</dbReference>
<organism evidence="3 4">
    <name type="scientific">Vitis vinifera</name>
    <name type="common">Grape</name>
    <dbReference type="NCBI Taxonomy" id="29760"/>
    <lineage>
        <taxon>Eukaryota</taxon>
        <taxon>Viridiplantae</taxon>
        <taxon>Streptophyta</taxon>
        <taxon>Embryophyta</taxon>
        <taxon>Tracheophyta</taxon>
        <taxon>Spermatophyta</taxon>
        <taxon>Magnoliopsida</taxon>
        <taxon>eudicotyledons</taxon>
        <taxon>Gunneridae</taxon>
        <taxon>Pentapetalae</taxon>
        <taxon>rosids</taxon>
        <taxon>Vitales</taxon>
        <taxon>Vitaceae</taxon>
        <taxon>Viteae</taxon>
        <taxon>Vitis</taxon>
    </lineage>
</organism>
<evidence type="ECO:0000313" key="4">
    <source>
        <dbReference type="Proteomes" id="UP000288805"/>
    </source>
</evidence>
<dbReference type="Proteomes" id="UP000288805">
    <property type="component" value="Unassembled WGS sequence"/>
</dbReference>
<feature type="domain" description="Reverse transcriptase" evidence="2">
    <location>
        <begin position="1"/>
        <end position="292"/>
    </location>
</feature>
<reference evidence="3 4" key="1">
    <citation type="journal article" date="2018" name="PLoS Genet.">
        <title>Population sequencing reveals clonal diversity and ancestral inbreeding in the grapevine cultivar Chardonnay.</title>
        <authorList>
            <person name="Roach M.J."/>
            <person name="Johnson D.L."/>
            <person name="Bohlmann J."/>
            <person name="van Vuuren H.J."/>
            <person name="Jones S.J."/>
            <person name="Pretorius I.S."/>
            <person name="Schmidt S.A."/>
            <person name="Borneman A.R."/>
        </authorList>
    </citation>
    <scope>NUCLEOTIDE SEQUENCE [LARGE SCALE GENOMIC DNA]</scope>
    <source>
        <strain evidence="4">cv. Chardonnay</strain>
        <tissue evidence="3">Leaf</tissue>
    </source>
</reference>
<dbReference type="PANTHER" id="PTHR12601:SF39">
    <property type="entry name" value="PROTEIN REDUCED CHLOROPLAST COVERAGE 2"/>
    <property type="match status" value="1"/>
</dbReference>
<feature type="compositionally biased region" description="Low complexity" evidence="1">
    <location>
        <begin position="973"/>
        <end position="986"/>
    </location>
</feature>
<dbReference type="CDD" id="cd01650">
    <property type="entry name" value="RT_nLTR_like"/>
    <property type="match status" value="1"/>
</dbReference>
<feature type="compositionally biased region" description="Basic and acidic residues" evidence="1">
    <location>
        <begin position="661"/>
        <end position="681"/>
    </location>
</feature>
<dbReference type="PANTHER" id="PTHR12601">
    <property type="entry name" value="EUKARYOTIC TRANSLATION INITIATION FACTOR 3 SUBUNIT EIF-3"/>
    <property type="match status" value="1"/>
</dbReference>
<feature type="compositionally biased region" description="Polar residues" evidence="1">
    <location>
        <begin position="731"/>
        <end position="743"/>
    </location>
</feature>
<feature type="region of interest" description="Disordered" evidence="1">
    <location>
        <begin position="952"/>
        <end position="1052"/>
    </location>
</feature>
<feature type="compositionally biased region" description="Basic and acidic residues" evidence="1">
    <location>
        <begin position="868"/>
        <end position="896"/>
    </location>
</feature>
<dbReference type="InterPro" id="IPR011990">
    <property type="entry name" value="TPR-like_helical_dom_sf"/>
</dbReference>
<name>A0A438BTZ8_VITVI</name>
<sequence length="1323" mass="144735">MILIPKKGGAEDLGDFRPISLLGGLYKLLAKLLVNRLKKVLGKVVSPAQNAFVLGRQILDASLIANEVIDSWQERKEKGFICKLDIEKAYDNINWQFLLKALQKMGFGSKWLGWMWSCLSSAKFSVLVNGVPAGFFPSAKGLHQGDPLSPDLFVLGMEVLDALIRRAIAGDSSQVVFCEADKEHLTHLSWILFWFEAASGCRVGSLPSQYLGLPLEAPNKAHSMWDGVKERVRRRLALWKRQHISKGGRITLIKSTLASMPIYQMSLFRMPKIVVRRLEKVQRDFLWGGGNLERKAHLVNWEVRFAYDKDNLWKQVIMTKYGQEGLGWRTKKANGAFGVGVWKEILKETDWCWDNMVLIAGKGTKIKFWIDVWCTGTALSQNFPHLFAMAVHRNATVEEMPSLEEDSVFWKGGRNGQFRVKEVYSLLANPNDTAFPTSCIWVDRVLTKVAFFAWEATWGRYVNRALYLLHLTCGPSHPNTAATYINVAMMEEGLGNVHVALRYLHEALKCNQRLLGADHIQTAASYHAIAIALSLMEAYSLSVQHEQTTLQILQAKLGPDDLRTQDAAAWLEYFESKALEQQEAARNGTPKPDASISSKGHLSVSDLLDYITPDAEMKARDAQKKQARAKIKGKLGQNWEGMDEDQKDEILSQSYPITENSSDKENKSEAPFAETRDEKPEFSLAETAVINQSDDLAQDDTSDEGWQEAVPKGRSPAGRKASGSRRPSLAKLNTNSMNASQSPRYRGKPTGFASPRTSPNESSTPTGSVLPVPKKFVKSSSFSPKQNTPTTSGTGPEKLSNPKSAPASPAASDKVSKPAPLASPISVQAAGKLFSYKEVALAPPGTIVKVVTEQLPKENVSAEQNPRMGKEAKETPVMETAQGKEEKTAKDVEGEKVKKHVGEKKLLVSEQEMKGVANKEKQVVHSVLTASPEQVESDATEEKKLEAKKVLEAKGVSVEEAKAEAGNVAVTGLKSSDSSNNLNTTDSKSDILQKGLLDNSHVASPDSEPQSVLTDNTTLPSSTEEEKQEEADTGKETRKLSAAAPPFNPSTIPVFGSVSVPGFKEHGGILPPPVNIPPMLTVNPVRRSPHQSATARVPYGPRLSGGYNRSGNRVPRNKIGYHNPEHNGDVSPFTSPRIMNPHAAEFVPGQPWVPNGYPMSPNGYLASPNGIPLSPNGFPISPNGIPLSPNGFPPSPNGVPVIQNEFPASPVSSVDSPTVDTVETGAESKSEVSEEENTQKASTEVGDITNQPSEHNVQEEDQSGDNEQIGQEIEEKPVETVAASDNVAAAKENCDNREVVKEKPSKCWGDYSDSEAEIVEVTS</sequence>
<evidence type="ECO:0000313" key="3">
    <source>
        <dbReference type="EMBL" id="RVW14443.1"/>
    </source>
</evidence>
<protein>
    <submittedName>
        <fullName evidence="3">Protein TSS</fullName>
    </submittedName>
</protein>
<dbReference type="FunFam" id="1.25.40.10:FF:000157">
    <property type="entry name" value="protein TSS isoform X2"/>
    <property type="match status" value="1"/>
</dbReference>
<feature type="compositionally biased region" description="Basic and acidic residues" evidence="1">
    <location>
        <begin position="952"/>
        <end position="963"/>
    </location>
</feature>
<feature type="compositionally biased region" description="Low complexity" evidence="1">
    <location>
        <begin position="801"/>
        <end position="819"/>
    </location>
</feature>